<dbReference type="GO" id="GO:0006355">
    <property type="term" value="P:regulation of DNA-templated transcription"/>
    <property type="evidence" value="ECO:0007669"/>
    <property type="project" value="InterPro"/>
</dbReference>
<dbReference type="RefSeq" id="WP_119655282.1">
    <property type="nucleotide sequence ID" value="NZ_JBHUOI010000009.1"/>
</dbReference>
<feature type="domain" description="OmpR/PhoB-type" evidence="9">
    <location>
        <begin position="125"/>
        <end position="226"/>
    </location>
</feature>
<keyword evidence="11" id="KW-1185">Reference proteome</keyword>
<keyword evidence="1 6" id="KW-0597">Phosphoprotein</keyword>
<name>A0A418R0P5_9BACT</name>
<dbReference type="InterPro" id="IPR001789">
    <property type="entry name" value="Sig_transdc_resp-reg_receiver"/>
</dbReference>
<keyword evidence="2" id="KW-0902">Two-component regulatory system</keyword>
<dbReference type="SMART" id="SM00448">
    <property type="entry name" value="REC"/>
    <property type="match status" value="1"/>
</dbReference>
<protein>
    <submittedName>
        <fullName evidence="10">DNA-binding response regulator</fullName>
    </submittedName>
</protein>
<organism evidence="10 11">
    <name type="scientific">Hymenobacter rubripertinctus</name>
    <dbReference type="NCBI Taxonomy" id="2029981"/>
    <lineage>
        <taxon>Bacteria</taxon>
        <taxon>Pseudomonadati</taxon>
        <taxon>Bacteroidota</taxon>
        <taxon>Cytophagia</taxon>
        <taxon>Cytophagales</taxon>
        <taxon>Hymenobacteraceae</taxon>
        <taxon>Hymenobacter</taxon>
    </lineage>
</organism>
<dbReference type="GO" id="GO:0000976">
    <property type="term" value="F:transcription cis-regulatory region binding"/>
    <property type="evidence" value="ECO:0007669"/>
    <property type="project" value="TreeGrafter"/>
</dbReference>
<dbReference type="InterPro" id="IPR001867">
    <property type="entry name" value="OmpR/PhoB-type_DNA-bd"/>
</dbReference>
<comment type="caution">
    <text evidence="10">The sequence shown here is derived from an EMBL/GenBank/DDBJ whole genome shotgun (WGS) entry which is preliminary data.</text>
</comment>
<dbReference type="InterPro" id="IPR011006">
    <property type="entry name" value="CheY-like_superfamily"/>
</dbReference>
<dbReference type="InterPro" id="IPR039420">
    <property type="entry name" value="WalR-like"/>
</dbReference>
<gene>
    <name evidence="10" type="ORF">D0T11_08100</name>
</gene>
<evidence type="ECO:0000256" key="7">
    <source>
        <dbReference type="PROSITE-ProRule" id="PRU01091"/>
    </source>
</evidence>
<dbReference type="CDD" id="cd00383">
    <property type="entry name" value="trans_reg_C"/>
    <property type="match status" value="1"/>
</dbReference>
<dbReference type="Proteomes" id="UP000284250">
    <property type="component" value="Unassembled WGS sequence"/>
</dbReference>
<evidence type="ECO:0000259" key="8">
    <source>
        <dbReference type="PROSITE" id="PS50110"/>
    </source>
</evidence>
<feature type="modified residue" description="4-aspartylphosphate" evidence="6">
    <location>
        <position position="51"/>
    </location>
</feature>
<evidence type="ECO:0000256" key="1">
    <source>
        <dbReference type="ARBA" id="ARBA00022553"/>
    </source>
</evidence>
<keyword evidence="4 7" id="KW-0238">DNA-binding</keyword>
<dbReference type="Pfam" id="PF00486">
    <property type="entry name" value="Trans_reg_C"/>
    <property type="match status" value="1"/>
</dbReference>
<evidence type="ECO:0000256" key="5">
    <source>
        <dbReference type="ARBA" id="ARBA00023163"/>
    </source>
</evidence>
<evidence type="ECO:0000256" key="3">
    <source>
        <dbReference type="ARBA" id="ARBA00023015"/>
    </source>
</evidence>
<dbReference type="PANTHER" id="PTHR48111">
    <property type="entry name" value="REGULATOR OF RPOS"/>
    <property type="match status" value="1"/>
</dbReference>
<dbReference type="PROSITE" id="PS51755">
    <property type="entry name" value="OMPR_PHOB"/>
    <property type="match status" value="1"/>
</dbReference>
<evidence type="ECO:0000256" key="6">
    <source>
        <dbReference type="PROSITE-ProRule" id="PRU00169"/>
    </source>
</evidence>
<evidence type="ECO:0000313" key="10">
    <source>
        <dbReference type="EMBL" id="RIY10965.1"/>
    </source>
</evidence>
<feature type="DNA-binding region" description="OmpR/PhoB-type" evidence="7">
    <location>
        <begin position="125"/>
        <end position="226"/>
    </location>
</feature>
<evidence type="ECO:0000256" key="2">
    <source>
        <dbReference type="ARBA" id="ARBA00023012"/>
    </source>
</evidence>
<dbReference type="PROSITE" id="PS50110">
    <property type="entry name" value="RESPONSE_REGULATORY"/>
    <property type="match status" value="1"/>
</dbReference>
<dbReference type="Gene3D" id="1.10.10.10">
    <property type="entry name" value="Winged helix-like DNA-binding domain superfamily/Winged helix DNA-binding domain"/>
    <property type="match status" value="1"/>
</dbReference>
<dbReference type="OrthoDB" id="9774822at2"/>
<proteinExistence type="predicted"/>
<dbReference type="Gene3D" id="6.10.250.690">
    <property type="match status" value="1"/>
</dbReference>
<accession>A0A418R0P5</accession>
<keyword evidence="5" id="KW-0804">Transcription</keyword>
<evidence type="ECO:0000313" key="11">
    <source>
        <dbReference type="Proteomes" id="UP000284250"/>
    </source>
</evidence>
<dbReference type="PANTHER" id="PTHR48111:SF1">
    <property type="entry name" value="TWO-COMPONENT RESPONSE REGULATOR ORR33"/>
    <property type="match status" value="1"/>
</dbReference>
<feature type="domain" description="Response regulatory" evidence="8">
    <location>
        <begin position="2"/>
        <end position="117"/>
    </location>
</feature>
<dbReference type="GO" id="GO:0000156">
    <property type="term" value="F:phosphorelay response regulator activity"/>
    <property type="evidence" value="ECO:0007669"/>
    <property type="project" value="TreeGrafter"/>
</dbReference>
<keyword evidence="3" id="KW-0805">Transcription regulation</keyword>
<dbReference type="GO" id="GO:0005829">
    <property type="term" value="C:cytosol"/>
    <property type="evidence" value="ECO:0007669"/>
    <property type="project" value="TreeGrafter"/>
</dbReference>
<dbReference type="InterPro" id="IPR036388">
    <property type="entry name" value="WH-like_DNA-bd_sf"/>
</dbReference>
<dbReference type="Gene3D" id="3.40.50.2300">
    <property type="match status" value="1"/>
</dbReference>
<evidence type="ECO:0000259" key="9">
    <source>
        <dbReference type="PROSITE" id="PS51755"/>
    </source>
</evidence>
<dbReference type="SUPFAM" id="SSF52172">
    <property type="entry name" value="CheY-like"/>
    <property type="match status" value="1"/>
</dbReference>
<reference evidence="10 11" key="1">
    <citation type="submission" date="2019-01" db="EMBL/GenBank/DDBJ databases">
        <title>Hymenobacter humicola sp. nov., isolated from soils in Antarctica.</title>
        <authorList>
            <person name="Sedlacek I."/>
            <person name="Holochova P."/>
            <person name="Kralova S."/>
            <person name="Pantucek R."/>
            <person name="Stankova E."/>
            <person name="Vrbovska V."/>
            <person name="Kristofova L."/>
            <person name="Svec P."/>
            <person name="Busse H.-J."/>
        </authorList>
    </citation>
    <scope>NUCLEOTIDE SEQUENCE [LARGE SCALE GENOMIC DNA]</scope>
    <source>
        <strain evidence="10 11">CCM 8852</strain>
    </source>
</reference>
<dbReference type="AlphaFoldDB" id="A0A418R0P5"/>
<dbReference type="GO" id="GO:0032993">
    <property type="term" value="C:protein-DNA complex"/>
    <property type="evidence" value="ECO:0007669"/>
    <property type="project" value="TreeGrafter"/>
</dbReference>
<dbReference type="EMBL" id="QYCN01000010">
    <property type="protein sequence ID" value="RIY10965.1"/>
    <property type="molecule type" value="Genomic_DNA"/>
</dbReference>
<dbReference type="Pfam" id="PF00072">
    <property type="entry name" value="Response_reg"/>
    <property type="match status" value="1"/>
</dbReference>
<dbReference type="SMART" id="SM00862">
    <property type="entry name" value="Trans_reg_C"/>
    <property type="match status" value="1"/>
</dbReference>
<sequence>MHVLLVEDEKSLHQEVQQFLVQSQYLVDSAYTYAEASEKIFVNSYDFVLLDLGLPGGDGLDLLREARQNDRQEASFIILTARGAIDDRVKGLDLGADDYLPKPFSLLELQSRMQAITRRKFGLKRQELAFGQGFELEATGRTLRYQGQDVALTKKEFDLLHYLLLHKNRVLTRLQLGEHLWGNVLEDDSDSNYIDVHIKNLRKKLSQFAPADFLETVRGIGYRVASNE</sequence>
<evidence type="ECO:0000256" key="4">
    <source>
        <dbReference type="ARBA" id="ARBA00023125"/>
    </source>
</evidence>